<dbReference type="CDD" id="cd00293">
    <property type="entry name" value="USP-like"/>
    <property type="match status" value="1"/>
</dbReference>
<dbReference type="Gene3D" id="3.40.50.620">
    <property type="entry name" value="HUPs"/>
    <property type="match status" value="1"/>
</dbReference>
<gene>
    <name evidence="2" type="ORF">ACFSRZ_05500</name>
</gene>
<sequence>MKTNNNKYKILVLSDLKGDTTSTLRSSVNLAKMIGGDVEFFHVKSPTEIVENDNQLAANRAVNLEFTSTNKKIKNMMNLFSKDYGTETNINFKFTFGNVKNEIEKRIDEVQPDIIVLGKKKVKPLKFIGDNITQFILKKHQGSVMIVSDKNGLDSTEEISLGILNGNKQSFSMDFAESLLENVKGPLNSFNIVKGTDAIEKVQIPTGQKVVEYVFDENDNSIKNLSHYLLKNNINLLCINRESRKRIGKSNIDQAIGKLNVSLLVAN</sequence>
<name>A0ABW5LQ99_9FLAO</name>
<evidence type="ECO:0000313" key="3">
    <source>
        <dbReference type="Proteomes" id="UP001597508"/>
    </source>
</evidence>
<dbReference type="InterPro" id="IPR006016">
    <property type="entry name" value="UspA"/>
</dbReference>
<evidence type="ECO:0000313" key="2">
    <source>
        <dbReference type="EMBL" id="MFD2566815.1"/>
    </source>
</evidence>
<evidence type="ECO:0000259" key="1">
    <source>
        <dbReference type="Pfam" id="PF00582"/>
    </source>
</evidence>
<organism evidence="2 3">
    <name type="scientific">Pseudotenacibaculum haliotis</name>
    <dbReference type="NCBI Taxonomy" id="1862138"/>
    <lineage>
        <taxon>Bacteria</taxon>
        <taxon>Pseudomonadati</taxon>
        <taxon>Bacteroidota</taxon>
        <taxon>Flavobacteriia</taxon>
        <taxon>Flavobacteriales</taxon>
        <taxon>Flavobacteriaceae</taxon>
        <taxon>Pseudotenacibaculum</taxon>
    </lineage>
</organism>
<dbReference type="Proteomes" id="UP001597508">
    <property type="component" value="Unassembled WGS sequence"/>
</dbReference>
<dbReference type="InterPro" id="IPR014729">
    <property type="entry name" value="Rossmann-like_a/b/a_fold"/>
</dbReference>
<dbReference type="EMBL" id="JBHULH010000002">
    <property type="protein sequence ID" value="MFD2566815.1"/>
    <property type="molecule type" value="Genomic_DNA"/>
</dbReference>
<feature type="domain" description="UspA" evidence="1">
    <location>
        <begin position="9"/>
        <end position="147"/>
    </location>
</feature>
<accession>A0ABW5LQ99</accession>
<dbReference type="Pfam" id="PF00582">
    <property type="entry name" value="Usp"/>
    <property type="match status" value="1"/>
</dbReference>
<protein>
    <submittedName>
        <fullName evidence="2">Universal stress protein</fullName>
    </submittedName>
</protein>
<keyword evidence="3" id="KW-1185">Reference proteome</keyword>
<comment type="caution">
    <text evidence="2">The sequence shown here is derived from an EMBL/GenBank/DDBJ whole genome shotgun (WGS) entry which is preliminary data.</text>
</comment>
<dbReference type="RefSeq" id="WP_379665527.1">
    <property type="nucleotide sequence ID" value="NZ_JBHULH010000002.1"/>
</dbReference>
<proteinExistence type="predicted"/>
<dbReference type="SUPFAM" id="SSF52402">
    <property type="entry name" value="Adenine nucleotide alpha hydrolases-like"/>
    <property type="match status" value="1"/>
</dbReference>
<reference evidence="3" key="1">
    <citation type="journal article" date="2019" name="Int. J. Syst. Evol. Microbiol.">
        <title>The Global Catalogue of Microorganisms (GCM) 10K type strain sequencing project: providing services to taxonomists for standard genome sequencing and annotation.</title>
        <authorList>
            <consortium name="The Broad Institute Genomics Platform"/>
            <consortium name="The Broad Institute Genome Sequencing Center for Infectious Disease"/>
            <person name="Wu L."/>
            <person name="Ma J."/>
        </authorList>
    </citation>
    <scope>NUCLEOTIDE SEQUENCE [LARGE SCALE GENOMIC DNA]</scope>
    <source>
        <strain evidence="3">KCTC 52127</strain>
    </source>
</reference>